<dbReference type="EMBL" id="CANTFM010001208">
    <property type="protein sequence ID" value="CAI5736832.1"/>
    <property type="molecule type" value="Genomic_DNA"/>
</dbReference>
<comment type="caution">
    <text evidence="3">The sequence shown here is derived from an EMBL/GenBank/DDBJ whole genome shotgun (WGS) entry which is preliminary data.</text>
</comment>
<keyword evidence="1" id="KW-0479">Metal-binding</keyword>
<comment type="similarity">
    <text evidence="1">Belongs to the FAN1 family.</text>
</comment>
<dbReference type="GO" id="GO:0036297">
    <property type="term" value="P:interstrand cross-link repair"/>
    <property type="evidence" value="ECO:0007669"/>
    <property type="project" value="InterPro"/>
</dbReference>
<evidence type="ECO:0000313" key="3">
    <source>
        <dbReference type="EMBL" id="CAI5736832.1"/>
    </source>
</evidence>
<keyword evidence="4" id="KW-1185">Reference proteome</keyword>
<comment type="function">
    <text evidence="1">Nuclease required for the repair of DNA interstrand cross-links (ICL). Acts as a 5'-3' exonuclease that anchors at a cut end of DNA and cleaves DNA successively at every third nucleotide, allowing to excise an ICL from one strand through flanking incisions.</text>
</comment>
<dbReference type="GO" id="GO:0005634">
    <property type="term" value="C:nucleus"/>
    <property type="evidence" value="ECO:0007669"/>
    <property type="project" value="UniProtKB-SubCell"/>
</dbReference>
<dbReference type="GO" id="GO:0070336">
    <property type="term" value="F:flap-structured DNA binding"/>
    <property type="evidence" value="ECO:0007669"/>
    <property type="project" value="TreeGrafter"/>
</dbReference>
<dbReference type="EC" id="3.1.4.1" evidence="1"/>
<dbReference type="PANTHER" id="PTHR15749">
    <property type="entry name" value="FANCONI-ASSOCIATED NUCLEASE 1"/>
    <property type="match status" value="1"/>
</dbReference>
<comment type="cofactor">
    <cofactor evidence="1">
        <name>Mg(2+)</name>
        <dbReference type="ChEBI" id="CHEBI:18420"/>
    </cofactor>
    <cofactor evidence="1">
        <name>Mn(2+)</name>
        <dbReference type="ChEBI" id="CHEBI:29035"/>
    </cofactor>
</comment>
<dbReference type="InterPro" id="IPR033315">
    <property type="entry name" value="Fan1-like"/>
</dbReference>
<keyword evidence="1" id="KW-0464">Manganese</keyword>
<organism evidence="3 4">
    <name type="scientific">Peronospora destructor</name>
    <dbReference type="NCBI Taxonomy" id="86335"/>
    <lineage>
        <taxon>Eukaryota</taxon>
        <taxon>Sar</taxon>
        <taxon>Stramenopiles</taxon>
        <taxon>Oomycota</taxon>
        <taxon>Peronosporomycetes</taxon>
        <taxon>Peronosporales</taxon>
        <taxon>Peronosporaceae</taxon>
        <taxon>Peronospora</taxon>
    </lineage>
</organism>
<dbReference type="Proteomes" id="UP001162029">
    <property type="component" value="Unassembled WGS sequence"/>
</dbReference>
<comment type="subcellular location">
    <subcellularLocation>
        <location evidence="1">Nucleus</location>
    </subcellularLocation>
</comment>
<keyword evidence="1" id="KW-0539">Nucleus</keyword>
<comment type="catalytic activity">
    <reaction evidence="1">
        <text>Hydrolytically removes 5'-nucleotides successively from the 3'-hydroxy termini of 3'-hydroxy-terminated oligonucleotides.</text>
        <dbReference type="EC" id="3.1.4.1"/>
    </reaction>
</comment>
<keyword evidence="1" id="KW-0234">DNA repair</keyword>
<gene>
    <name evidence="3" type="ORF">PDE001_LOCUS6425</name>
</gene>
<dbReference type="PANTHER" id="PTHR15749:SF4">
    <property type="entry name" value="FANCONI-ASSOCIATED NUCLEASE 1"/>
    <property type="match status" value="1"/>
</dbReference>
<evidence type="ECO:0000256" key="1">
    <source>
        <dbReference type="RuleBase" id="RU365033"/>
    </source>
</evidence>
<dbReference type="InterPro" id="IPR049126">
    <property type="entry name" value="FAN1-like_TPR"/>
</dbReference>
<accession>A0AAV0UIL6</accession>
<dbReference type="GO" id="GO:0008409">
    <property type="term" value="F:5'-3' exonuclease activity"/>
    <property type="evidence" value="ECO:0007669"/>
    <property type="project" value="TreeGrafter"/>
</dbReference>
<feature type="domain" description="Fanconi-associated nuclease 1-like TPR" evidence="2">
    <location>
        <begin position="232"/>
        <end position="333"/>
    </location>
</feature>
<sequence length="351" mass="39895">MIDAGILQQFPVTTTASSTMATTADVSSNNEKQELANLDTVLDAIARCATAPELALLYMKMTGSKKHVVKTNLMAAIRKVAKTQRRIDGSRIPVAQLMQEIWLESYPLAEKKSSDVMVLRMTPATQDLILRMHRLFYVVSTPPFNATSMVPPQLEDVGEEITGTEDKCVVGGANAAPVRKVEDKATVKWQMRSWEQFYTEIEKMESLDDLVLASRGCLQTFLKWMKAAAYSTSGIPIYFYKCNAGYHLVRVLHTAVGLYEKMRKYQIATLLLNELLAAPYLERKRGYWWDRLALNLEHLKCADQARDTCANALKDPHVLAADRIALERRLHRLQRREYDEQKYRVESLIDC</sequence>
<dbReference type="GO" id="GO:0017108">
    <property type="term" value="F:5'-flap endonuclease activity"/>
    <property type="evidence" value="ECO:0007669"/>
    <property type="project" value="TreeGrafter"/>
</dbReference>
<reference evidence="3" key="1">
    <citation type="submission" date="2022-12" db="EMBL/GenBank/DDBJ databases">
        <authorList>
            <person name="Webb A."/>
        </authorList>
    </citation>
    <scope>NUCLEOTIDE SEQUENCE</scope>
    <source>
        <strain evidence="3">Pd1</strain>
    </source>
</reference>
<evidence type="ECO:0000259" key="2">
    <source>
        <dbReference type="Pfam" id="PF21170"/>
    </source>
</evidence>
<dbReference type="GO" id="GO:0046872">
    <property type="term" value="F:metal ion binding"/>
    <property type="evidence" value="ECO:0007669"/>
    <property type="project" value="UniProtKB-KW"/>
</dbReference>
<protein>
    <recommendedName>
        <fullName evidence="1">Fanconi-associated nuclease</fullName>
        <ecNumber evidence="1">3.1.4.1</ecNumber>
    </recommendedName>
</protein>
<dbReference type="Pfam" id="PF21170">
    <property type="entry name" value="FAN1_TPR"/>
    <property type="match status" value="1"/>
</dbReference>
<name>A0AAV0UIL6_9STRA</name>
<dbReference type="GO" id="GO:0004528">
    <property type="term" value="F:phosphodiesterase I activity"/>
    <property type="evidence" value="ECO:0007669"/>
    <property type="project" value="UniProtKB-EC"/>
</dbReference>
<proteinExistence type="inferred from homology"/>
<keyword evidence="1" id="KW-0227">DNA damage</keyword>
<keyword evidence="1" id="KW-0460">Magnesium</keyword>
<keyword evidence="1" id="KW-0378">Hydrolase</keyword>
<dbReference type="AlphaFoldDB" id="A0AAV0UIL6"/>
<keyword evidence="1" id="KW-0540">Nuclease</keyword>
<evidence type="ECO:0000313" key="4">
    <source>
        <dbReference type="Proteomes" id="UP001162029"/>
    </source>
</evidence>